<name>A0ACC0CQ25_9PEZI</name>
<dbReference type="Proteomes" id="UP001497680">
    <property type="component" value="Unassembled WGS sequence"/>
</dbReference>
<dbReference type="EMBL" id="MU394368">
    <property type="protein sequence ID" value="KAI6082573.1"/>
    <property type="molecule type" value="Genomic_DNA"/>
</dbReference>
<gene>
    <name evidence="1" type="ORF">F4821DRAFT_281573</name>
</gene>
<evidence type="ECO:0000313" key="2">
    <source>
        <dbReference type="Proteomes" id="UP001497680"/>
    </source>
</evidence>
<evidence type="ECO:0000313" key="1">
    <source>
        <dbReference type="EMBL" id="KAI6082573.1"/>
    </source>
</evidence>
<keyword evidence="2" id="KW-1185">Reference proteome</keyword>
<sequence length="308" mass="33550">MASYLVTQATGQQGQSVIKHLLAAGVEVHAVVRDLEKVPALLKSPGVTLFKGESKNFEEIYQAAQGCKGAYLNTLPIPGFEAHQAQTIAEASKKAGVEILVAATTLCTNKKALWDDQASEECQMRGYFASKTQVEDIVRGAGFKAYTILRPSILHQDYLMPGAYQNYPRLPTHGELDHAFNEGVKAPYTDADDVGKYAAAALQNPDKFGGQEIDLGNELLTVEEAGDILVKVSGKDVPVRKRTPEEIEAIKDTVFGQRVQLWANLYDFSAYANTAKEVQAKFGIPFTPLEASLQRDKARLLECLSASA</sequence>
<reference evidence="1 2" key="1">
    <citation type="journal article" date="2022" name="New Phytol.">
        <title>Ecological generalism drives hyperdiversity of secondary metabolite gene clusters in xylarialean endophytes.</title>
        <authorList>
            <person name="Franco M.E.E."/>
            <person name="Wisecaver J.H."/>
            <person name="Arnold A.E."/>
            <person name="Ju Y.M."/>
            <person name="Slot J.C."/>
            <person name="Ahrendt S."/>
            <person name="Moore L.P."/>
            <person name="Eastman K.E."/>
            <person name="Scott K."/>
            <person name="Konkel Z."/>
            <person name="Mondo S.J."/>
            <person name="Kuo A."/>
            <person name="Hayes R.D."/>
            <person name="Haridas S."/>
            <person name="Andreopoulos B."/>
            <person name="Riley R."/>
            <person name="LaButti K."/>
            <person name="Pangilinan J."/>
            <person name="Lipzen A."/>
            <person name="Amirebrahimi M."/>
            <person name="Yan J."/>
            <person name="Adam C."/>
            <person name="Keymanesh K."/>
            <person name="Ng V."/>
            <person name="Louie K."/>
            <person name="Northen T."/>
            <person name="Drula E."/>
            <person name="Henrissat B."/>
            <person name="Hsieh H.M."/>
            <person name="Youens-Clark K."/>
            <person name="Lutzoni F."/>
            <person name="Miadlikowska J."/>
            <person name="Eastwood D.C."/>
            <person name="Hamelin R.C."/>
            <person name="Grigoriev I.V."/>
            <person name="U'Ren J.M."/>
        </authorList>
    </citation>
    <scope>NUCLEOTIDE SEQUENCE [LARGE SCALE GENOMIC DNA]</scope>
    <source>
        <strain evidence="1 2">ER1909</strain>
    </source>
</reference>
<comment type="caution">
    <text evidence="1">The sequence shown here is derived from an EMBL/GenBank/DDBJ whole genome shotgun (WGS) entry which is preliminary data.</text>
</comment>
<protein>
    <submittedName>
        <fullName evidence="1">NmrA family protein</fullName>
    </submittedName>
</protein>
<proteinExistence type="predicted"/>
<accession>A0ACC0CQ25</accession>
<organism evidence="1 2">
    <name type="scientific">Hypoxylon rubiginosum</name>
    <dbReference type="NCBI Taxonomy" id="110542"/>
    <lineage>
        <taxon>Eukaryota</taxon>
        <taxon>Fungi</taxon>
        <taxon>Dikarya</taxon>
        <taxon>Ascomycota</taxon>
        <taxon>Pezizomycotina</taxon>
        <taxon>Sordariomycetes</taxon>
        <taxon>Xylariomycetidae</taxon>
        <taxon>Xylariales</taxon>
        <taxon>Hypoxylaceae</taxon>
        <taxon>Hypoxylon</taxon>
    </lineage>
</organism>